<name>A0AA85KHJ6_TRIRE</name>
<evidence type="ECO:0000259" key="1">
    <source>
        <dbReference type="PROSITE" id="PS50988"/>
    </source>
</evidence>
<reference evidence="3" key="2">
    <citation type="submission" date="2023-11" db="UniProtKB">
        <authorList>
            <consortium name="WormBaseParasite"/>
        </authorList>
    </citation>
    <scope>IDENTIFICATION</scope>
</reference>
<dbReference type="InterPro" id="IPR008858">
    <property type="entry name" value="TROVE_dom"/>
</dbReference>
<dbReference type="GO" id="GO:0003720">
    <property type="term" value="F:telomerase activity"/>
    <property type="evidence" value="ECO:0007669"/>
    <property type="project" value="TreeGrafter"/>
</dbReference>
<dbReference type="SUPFAM" id="SSF140864">
    <property type="entry name" value="TROVE domain-like"/>
    <property type="match status" value="1"/>
</dbReference>
<dbReference type="InterPro" id="IPR037214">
    <property type="entry name" value="TROVE_dom_sf"/>
</dbReference>
<keyword evidence="2" id="KW-1185">Reference proteome</keyword>
<dbReference type="PANTHER" id="PTHR44791:SF1">
    <property type="entry name" value="TELOMERASE PROTEIN COMPONENT 1"/>
    <property type="match status" value="1"/>
</dbReference>
<dbReference type="Pfam" id="PF05731">
    <property type="entry name" value="TROVE"/>
    <property type="match status" value="1"/>
</dbReference>
<dbReference type="WBParaSite" id="TREG1_88330.1">
    <property type="protein sequence ID" value="TREG1_88330.1"/>
    <property type="gene ID" value="TREG1_88330"/>
</dbReference>
<organism evidence="2 3">
    <name type="scientific">Trichobilharzia regenti</name>
    <name type="common">Nasal bird schistosome</name>
    <dbReference type="NCBI Taxonomy" id="157069"/>
    <lineage>
        <taxon>Eukaryota</taxon>
        <taxon>Metazoa</taxon>
        <taxon>Spiralia</taxon>
        <taxon>Lophotrochozoa</taxon>
        <taxon>Platyhelminthes</taxon>
        <taxon>Trematoda</taxon>
        <taxon>Digenea</taxon>
        <taxon>Strigeidida</taxon>
        <taxon>Schistosomatoidea</taxon>
        <taxon>Schistosomatidae</taxon>
        <taxon>Trichobilharzia</taxon>
    </lineage>
</organism>
<evidence type="ECO:0000313" key="3">
    <source>
        <dbReference type="WBParaSite" id="TREG1_88330.1"/>
    </source>
</evidence>
<reference evidence="2" key="1">
    <citation type="submission" date="2022-06" db="EMBL/GenBank/DDBJ databases">
        <authorList>
            <person name="Berger JAMES D."/>
            <person name="Berger JAMES D."/>
        </authorList>
    </citation>
    <scope>NUCLEOTIDE SEQUENCE [LARGE SCALE GENOMIC DNA]</scope>
</reference>
<dbReference type="GO" id="GO:0000722">
    <property type="term" value="P:telomere maintenance via recombination"/>
    <property type="evidence" value="ECO:0007669"/>
    <property type="project" value="TreeGrafter"/>
</dbReference>
<dbReference type="InterPro" id="IPR052652">
    <property type="entry name" value="Telomerase_Complex_Comp"/>
</dbReference>
<feature type="domain" description="TROVE" evidence="1">
    <location>
        <begin position="132"/>
        <end position="539"/>
    </location>
</feature>
<evidence type="ECO:0000313" key="2">
    <source>
        <dbReference type="Proteomes" id="UP000050795"/>
    </source>
</evidence>
<dbReference type="AlphaFoldDB" id="A0AA85KHJ6"/>
<sequence>MDYEYRHTKGSHLLSSPVYLKGECLVKNELLENTILQRNFITADTLPVLSTDNKLLSTLRFQTENHILTPCRKDTVNPTHDECSTKEPTDDYTTFKSQPVDWLQNAVVKISDVLPQNIFDCGCGETAEKQLVQDKFDLSINECKDTCRQPKIDLISCISSSIVDGIPSRERKKILGQLIQTCVSKDPEFILKAALYCRRELNIRTTTNLLIASACFHEKSQAFVSKYFSACISTPSDWLEVTEYYAVISGNSPLKGMPKVLRKNLTEKFSEFDQYQLAKHCRHKARANRSAKSKLQIKQPFGETMDTQVYTFIHRLTNSPPVYFTMKDIIRRLHISSPRFNVMCILGKKYPLDATDFIRMGLEGDWDESKAGKRMKLPVPLTWETELSVNGNNANSWTKLITSNKVPHMAMLRNLRNILKSGIPNSIHEIVLKRLTDARIIIDGKQFPFRYFTAFNTIHKLKTEFVLTRYLRAMQEKSNRRFRTVPRRLTKKYLWVEDYLRKVNLIRWTYDAKLLDRYQKALNTALELSIQHNLPPVCGSTLIICSTSKYTNRSAQKKSSRSKSYMPMMGFLLG</sequence>
<dbReference type="PROSITE" id="PS50988">
    <property type="entry name" value="TROVE"/>
    <property type="match status" value="1"/>
</dbReference>
<accession>A0AA85KHJ6</accession>
<dbReference type="PANTHER" id="PTHR44791">
    <property type="entry name" value="TELOMERASE PROTEIN COMPONENT 1 TEP1"/>
    <property type="match status" value="1"/>
</dbReference>
<dbReference type="GO" id="GO:0070034">
    <property type="term" value="F:telomerase RNA binding"/>
    <property type="evidence" value="ECO:0007669"/>
    <property type="project" value="TreeGrafter"/>
</dbReference>
<proteinExistence type="predicted"/>
<protein>
    <recommendedName>
        <fullName evidence="1">TROVE domain-containing protein</fullName>
    </recommendedName>
</protein>
<dbReference type="GO" id="GO:0005697">
    <property type="term" value="C:telomerase holoenzyme complex"/>
    <property type="evidence" value="ECO:0007669"/>
    <property type="project" value="TreeGrafter"/>
</dbReference>
<dbReference type="Proteomes" id="UP000050795">
    <property type="component" value="Unassembled WGS sequence"/>
</dbReference>